<dbReference type="Pfam" id="PF20148">
    <property type="entry name" value="DUF6531"/>
    <property type="match status" value="1"/>
</dbReference>
<sequence length="1446" mass="156916">MKISKQLLACKFQGCFKKRRVRLTAKTILALILVITVFSASLPGFMGIRIASAEPLDLTGNWSGEAEVNSGPYAGNAFAGWMNLTQSGTSITGTFSSGPFTGTCSGTYSGGTLSLLGVTSSGYRLHITATVTGTGQQIQGIWYDNIGDSGIYMASKAATSSSGIGAVSKIKGFYQWLKDFIAEPVDSATGAHYLERTMLTCYGAEELAFSIRYNSLLLNRGPLGNGWGHDYETRLTILTSGSIRVHWNANYSNLFDKAGGQYSSSDLPTKHDELVKNADNSYTLTRKDHSIYQFNSSGRLIQLQNGYGQSFNMTYDASGRLDMITEPVSGRFLNLHYNADNLVDTVSDNQNRQIFFGYDADHNLTAVTDASGYTTTYTYTAEGYVLSAVDHDGHTLFTNTYDSQGRVIVQQDGVSGHQQGTFSYDEASQPNHVITAYTDRNGHTRTLVHDGDYNLVSETDELGQTSTYTYDADGNRTAATDPLNRTTAYTYDANGNLLTASDPAGNTTTYTYDGNNNLLTATNPAGKTTAYAYDDASHPNNYTSITDAMSHTTTYTYDSNGLLLTRTSPNLGTTSYTYQNGQPHTLTDPAGVTTTYSYDLAGRTTGITDAAGKTTTYSYDGSGNLLSRTDPLGNTISCAYDCRGNMLTATDARGNTTTCIYNGNNKLISITDPLNNTTAYDYDGEDRLIKITDPLGHETNMNYDAKGRLTGSTDANGNSSGISYDAVDNIAARTDGLDNTILTVTYDNLNNPLTQTDALNRTTTNTYDNLCRLTQTVDPAGHITQYHYDDLDRLIAVTDPANVQSTQGFDANGNHISLADANGNQTDFTYDSADRLTASTLESGSHVSCSYNSLGLLAQVTDARGQIASYQYDDAGRLSSLTDQTGVTTYTYDANGNLLTVSDSSGVITRAYDPLNRVTSYTDTQGNTIAYAYDQAGNLITLTYPGGREVHYTYDPGSRLTGVTDWAGRTTAYQYDQNNRLTATTRPDGSQLTLTYDDAGQLLQQKDTASGGSVISQYDYTYDNTGNPLTEQATPSTQPFSLTDTVCTYTNDNRVATYNSQTVTYDPDGNMTGGPLNGVMETFTYDARNRLTEAGTTTYSYDAENNRTGLSDSVSQTDDSYAINPQADLSQTLIKTDAQGNKTYYVYGLGLLGQEDPAGNYRSYHFDRRGSTIALTDQNGAATDTFQYAPYGELVNRTGSTDTPFLYNGQYGVMTDENGLYYMRARYYNPDIKRFINLDVLLGSIDEGQSLNRYAYVNGNPISYVDPFGTCVESGEAGHIAFDAAGFWPGAGMYFDATNAIWYAAEGDWTNFGWSAVAAVPIAGDIFQASRLGIKYLSDVGAVNRVIERAKSAGKQLTKGAGNEVKILGKGSTGRTTANNLTEQLAMKEVKSNPLAGAKELTSVKMSDSRWLVNDGWVKMSKNVNGVEVHYVYNTKTGAFDDFKFK</sequence>
<keyword evidence="5" id="KW-1185">Reference proteome</keyword>
<name>A0A0B7MBS3_9FIRM</name>
<dbReference type="Pfam" id="PF25023">
    <property type="entry name" value="TEN_YD-shell"/>
    <property type="match status" value="3"/>
</dbReference>
<protein>
    <submittedName>
        <fullName evidence="4">Uncharacterized protein</fullName>
    </submittedName>
</protein>
<dbReference type="Pfam" id="PF05593">
    <property type="entry name" value="RHS_repeat"/>
    <property type="match status" value="8"/>
</dbReference>
<evidence type="ECO:0000259" key="2">
    <source>
        <dbReference type="Pfam" id="PF20148"/>
    </source>
</evidence>
<dbReference type="EMBL" id="CDRZ01000043">
    <property type="protein sequence ID" value="CEO87964.1"/>
    <property type="molecule type" value="Genomic_DNA"/>
</dbReference>
<dbReference type="NCBIfam" id="TIGR03696">
    <property type="entry name" value="Rhs_assc_core"/>
    <property type="match status" value="1"/>
</dbReference>
<dbReference type="InterPro" id="IPR056823">
    <property type="entry name" value="TEN-like_YD-shell"/>
</dbReference>
<dbReference type="InterPro" id="IPR031325">
    <property type="entry name" value="RHS_repeat"/>
</dbReference>
<reference evidence="5" key="1">
    <citation type="submission" date="2015-01" db="EMBL/GenBank/DDBJ databases">
        <authorList>
            <person name="Manzoor Shahid"/>
            <person name="Zubair Saima"/>
        </authorList>
    </citation>
    <scope>NUCLEOTIDE SEQUENCE [LARGE SCALE GENOMIC DNA]</scope>
    <source>
        <strain evidence="5">Sp3</strain>
    </source>
</reference>
<feature type="domain" description="Teneurin-like YD-shell" evidence="3">
    <location>
        <begin position="276"/>
        <end position="451"/>
    </location>
</feature>
<dbReference type="OrthoDB" id="9771173at2"/>
<evidence type="ECO:0000256" key="1">
    <source>
        <dbReference type="ARBA" id="ARBA00022737"/>
    </source>
</evidence>
<evidence type="ECO:0000259" key="3">
    <source>
        <dbReference type="Pfam" id="PF25023"/>
    </source>
</evidence>
<feature type="domain" description="DUF6531" evidence="2">
    <location>
        <begin position="183"/>
        <end position="248"/>
    </location>
</feature>
<dbReference type="Proteomes" id="UP000046155">
    <property type="component" value="Unassembled WGS sequence"/>
</dbReference>
<dbReference type="InterPro" id="IPR022385">
    <property type="entry name" value="Rhs_assc_core"/>
</dbReference>
<feature type="domain" description="Teneurin-like YD-shell" evidence="3">
    <location>
        <begin position="861"/>
        <end position="981"/>
    </location>
</feature>
<accession>A0A0B7MBS3</accession>
<dbReference type="PANTHER" id="PTHR32305:SF15">
    <property type="entry name" value="PROTEIN RHSA-RELATED"/>
    <property type="match status" value="1"/>
</dbReference>
<dbReference type="PANTHER" id="PTHR32305">
    <property type="match status" value="1"/>
</dbReference>
<dbReference type="InterPro" id="IPR045351">
    <property type="entry name" value="DUF6531"/>
</dbReference>
<evidence type="ECO:0000313" key="4">
    <source>
        <dbReference type="EMBL" id="CEO87964.1"/>
    </source>
</evidence>
<dbReference type="CDD" id="cd20745">
    <property type="entry name" value="FIX_RhsA_AHH_HNH-like"/>
    <property type="match status" value="1"/>
</dbReference>
<dbReference type="Gene3D" id="2.180.10.10">
    <property type="entry name" value="RHS repeat-associated core"/>
    <property type="match status" value="4"/>
</dbReference>
<keyword evidence="1" id="KW-0677">Repeat</keyword>
<organism evidence="4 5">
    <name type="scientific">Syntrophaceticus schinkii</name>
    <dbReference type="NCBI Taxonomy" id="499207"/>
    <lineage>
        <taxon>Bacteria</taxon>
        <taxon>Bacillati</taxon>
        <taxon>Bacillota</taxon>
        <taxon>Clostridia</taxon>
        <taxon>Thermoanaerobacterales</taxon>
        <taxon>Thermoanaerobacterales Family III. Incertae Sedis</taxon>
        <taxon>Syntrophaceticus</taxon>
    </lineage>
</organism>
<proteinExistence type="predicted"/>
<dbReference type="InterPro" id="IPR050708">
    <property type="entry name" value="T6SS_VgrG/RHS"/>
</dbReference>
<evidence type="ECO:0000313" key="5">
    <source>
        <dbReference type="Proteomes" id="UP000046155"/>
    </source>
</evidence>
<dbReference type="RefSeq" id="WP_052835245.1">
    <property type="nucleotide sequence ID" value="NZ_CDRZ01000043.1"/>
</dbReference>
<gene>
    <name evidence="4" type="ORF">SSCH_1370014</name>
</gene>
<dbReference type="NCBIfam" id="TIGR01643">
    <property type="entry name" value="YD_repeat_2x"/>
    <property type="match status" value="16"/>
</dbReference>
<dbReference type="InterPro" id="IPR006530">
    <property type="entry name" value="YD"/>
</dbReference>
<feature type="domain" description="Teneurin-like YD-shell" evidence="3">
    <location>
        <begin position="993"/>
        <end position="1262"/>
    </location>
</feature>